<keyword evidence="4" id="KW-1185">Reference proteome</keyword>
<name>A0A1H2YCY2_9RHOB</name>
<accession>A0A1H2YCY2</accession>
<proteinExistence type="predicted"/>
<dbReference type="OrthoDB" id="117888at2"/>
<gene>
    <name evidence="3" type="ORF">SAMN05444336_10375</name>
</gene>
<evidence type="ECO:0000259" key="2">
    <source>
        <dbReference type="Pfam" id="PF20432"/>
    </source>
</evidence>
<dbReference type="RefSeq" id="WP_092681209.1">
    <property type="nucleotide sequence ID" value="NZ_FNMZ01000003.1"/>
</dbReference>
<feature type="domain" description="Antitoxin Xre-like helix-turn-helix" evidence="2">
    <location>
        <begin position="22"/>
        <end position="86"/>
    </location>
</feature>
<dbReference type="Pfam" id="PF09722">
    <property type="entry name" value="Xre_MbcA_ParS_C"/>
    <property type="match status" value="1"/>
</dbReference>
<evidence type="ECO:0000313" key="3">
    <source>
        <dbReference type="EMBL" id="SDX02688.1"/>
    </source>
</evidence>
<dbReference type="GO" id="GO:0003677">
    <property type="term" value="F:DNA binding"/>
    <property type="evidence" value="ECO:0007669"/>
    <property type="project" value="InterPro"/>
</dbReference>
<dbReference type="STRING" id="356660.SAMN05444336_10375"/>
<sequence length="167" mass="17942">MRRAAPLPADAGPQFRRIGPADRARVSGPGLRAFRAIADAWGLTERQRLALLGEPARSTYHQWMRKAQAGETLSLPLDTLLRISAVLGVRKALAILFSDPAQGLAWLQGPHRGTVFQGAAPLEFMVEGAQDGILTVRRYLDAWRGGHPGQGGAGGFAPVAEDDLVWA</sequence>
<evidence type="ECO:0000259" key="1">
    <source>
        <dbReference type="Pfam" id="PF09722"/>
    </source>
</evidence>
<dbReference type="Pfam" id="PF20432">
    <property type="entry name" value="Xre-like-HTH"/>
    <property type="match status" value="1"/>
</dbReference>
<dbReference type="Proteomes" id="UP000199118">
    <property type="component" value="Unassembled WGS sequence"/>
</dbReference>
<dbReference type="InterPro" id="IPR046847">
    <property type="entry name" value="Xre-like_HTH"/>
</dbReference>
<protein>
    <submittedName>
        <fullName evidence="3">Uncharacterized protein</fullName>
    </submittedName>
</protein>
<dbReference type="InterPro" id="IPR024467">
    <property type="entry name" value="Xre/MbcA/ParS-like_toxin-bd"/>
</dbReference>
<feature type="domain" description="Antitoxin Xre/MbcA/ParS-like toxin-binding" evidence="1">
    <location>
        <begin position="92"/>
        <end position="146"/>
    </location>
</feature>
<organism evidence="3 4">
    <name type="scientific">Albimonas donghaensis</name>
    <dbReference type="NCBI Taxonomy" id="356660"/>
    <lineage>
        <taxon>Bacteria</taxon>
        <taxon>Pseudomonadati</taxon>
        <taxon>Pseudomonadota</taxon>
        <taxon>Alphaproteobacteria</taxon>
        <taxon>Rhodobacterales</taxon>
        <taxon>Paracoccaceae</taxon>
        <taxon>Albimonas</taxon>
    </lineage>
</organism>
<evidence type="ECO:0000313" key="4">
    <source>
        <dbReference type="Proteomes" id="UP000199118"/>
    </source>
</evidence>
<dbReference type="AlphaFoldDB" id="A0A1H2YCY2"/>
<dbReference type="EMBL" id="FNMZ01000003">
    <property type="protein sequence ID" value="SDX02688.1"/>
    <property type="molecule type" value="Genomic_DNA"/>
</dbReference>
<reference evidence="3 4" key="1">
    <citation type="submission" date="2016-10" db="EMBL/GenBank/DDBJ databases">
        <authorList>
            <person name="de Groot N.N."/>
        </authorList>
    </citation>
    <scope>NUCLEOTIDE SEQUENCE [LARGE SCALE GENOMIC DNA]</scope>
    <source>
        <strain evidence="3 4">DSM 17890</strain>
    </source>
</reference>